<feature type="region of interest" description="Disordered" evidence="1">
    <location>
        <begin position="21"/>
        <end position="59"/>
    </location>
</feature>
<feature type="compositionally biased region" description="Basic and acidic residues" evidence="1">
    <location>
        <begin position="50"/>
        <end position="59"/>
    </location>
</feature>
<dbReference type="Proteomes" id="UP000253845">
    <property type="component" value="Unassembled WGS sequence"/>
</dbReference>
<gene>
    <name evidence="2" type="ORF">M747DRAFT_250054</name>
</gene>
<proteinExistence type="predicted"/>
<organism evidence="2 3">
    <name type="scientific">Aspergillus niger ATCC 13496</name>
    <dbReference type="NCBI Taxonomy" id="1353008"/>
    <lineage>
        <taxon>Eukaryota</taxon>
        <taxon>Fungi</taxon>
        <taxon>Dikarya</taxon>
        <taxon>Ascomycota</taxon>
        <taxon>Pezizomycotina</taxon>
        <taxon>Eurotiomycetes</taxon>
        <taxon>Eurotiomycetidae</taxon>
        <taxon>Eurotiales</taxon>
        <taxon>Aspergillaceae</taxon>
        <taxon>Aspergillus</taxon>
        <taxon>Aspergillus subgen. Circumdati</taxon>
    </lineage>
</organism>
<evidence type="ECO:0000313" key="3">
    <source>
        <dbReference type="Proteomes" id="UP000253845"/>
    </source>
</evidence>
<dbReference type="EMBL" id="KZ851975">
    <property type="protein sequence ID" value="RDH14204.1"/>
    <property type="molecule type" value="Genomic_DNA"/>
</dbReference>
<sequence length="59" mass="6587">MYEQMHRYSFPGRSTIPVWYTSSNAIGGGGNKKKAEERDSRGRVAQRAKMHGEDAGQNS</sequence>
<dbReference type="AlphaFoldDB" id="A0A370BF89"/>
<accession>A0A370BF89</accession>
<evidence type="ECO:0000256" key="1">
    <source>
        <dbReference type="SAM" id="MobiDB-lite"/>
    </source>
</evidence>
<protein>
    <submittedName>
        <fullName evidence="2">Uncharacterized protein</fullName>
    </submittedName>
</protein>
<name>A0A370BF89_ASPNG</name>
<evidence type="ECO:0000313" key="2">
    <source>
        <dbReference type="EMBL" id="RDH14204.1"/>
    </source>
</evidence>
<reference evidence="2 3" key="1">
    <citation type="submission" date="2018-07" db="EMBL/GenBank/DDBJ databases">
        <title>Section-level genome sequencing of Aspergillus section Nigri to investigate inter- and intra-species variation.</title>
        <authorList>
            <consortium name="DOE Joint Genome Institute"/>
            <person name="Vesth T.C."/>
            <person name="Nybo J.L."/>
            <person name="Theobald S."/>
            <person name="Frisvad J.C."/>
            <person name="Larsen T.O."/>
            <person name="Nielsen K.F."/>
            <person name="Hoof J.B."/>
            <person name="Brandl J."/>
            <person name="Salamov A."/>
            <person name="Riley R."/>
            <person name="Gladden J.M."/>
            <person name="Phatale P."/>
            <person name="Nielsen M.T."/>
            <person name="Lyhne E.K."/>
            <person name="Kogle M.E."/>
            <person name="Strasser K."/>
            <person name="McDonnell E."/>
            <person name="Barry K."/>
            <person name="Clum A."/>
            <person name="Chen C."/>
            <person name="Nolan M."/>
            <person name="Sandor L."/>
            <person name="Kuo A."/>
            <person name="Lipzen A."/>
            <person name="Hainaut M."/>
            <person name="Drula E."/>
            <person name="Tsang A."/>
            <person name="Magnuson J.K."/>
            <person name="Henrissat B."/>
            <person name="Wiebenga A."/>
            <person name="Simmons B.A."/>
            <person name="Makela M.R."/>
            <person name="De vries R.P."/>
            <person name="Grigoriev I.V."/>
            <person name="Mortensen U.H."/>
            <person name="Baker S.E."/>
            <person name="Andersen M.R."/>
        </authorList>
    </citation>
    <scope>NUCLEOTIDE SEQUENCE [LARGE SCALE GENOMIC DNA]</scope>
    <source>
        <strain evidence="2 3">ATCC 13496</strain>
    </source>
</reference>
<dbReference type="VEuPathDB" id="FungiDB:M747DRAFT_250054"/>
<feature type="compositionally biased region" description="Basic and acidic residues" evidence="1">
    <location>
        <begin position="33"/>
        <end position="42"/>
    </location>
</feature>